<organism evidence="1">
    <name type="scientific">Solanum chacoense</name>
    <name type="common">Chaco potato</name>
    <dbReference type="NCBI Taxonomy" id="4108"/>
    <lineage>
        <taxon>Eukaryota</taxon>
        <taxon>Viridiplantae</taxon>
        <taxon>Streptophyta</taxon>
        <taxon>Embryophyta</taxon>
        <taxon>Tracheophyta</taxon>
        <taxon>Spermatophyta</taxon>
        <taxon>Magnoliopsida</taxon>
        <taxon>eudicotyledons</taxon>
        <taxon>Gunneridae</taxon>
        <taxon>Pentapetalae</taxon>
        <taxon>asterids</taxon>
        <taxon>lamiids</taxon>
        <taxon>Solanales</taxon>
        <taxon>Solanaceae</taxon>
        <taxon>Solanoideae</taxon>
        <taxon>Solaneae</taxon>
        <taxon>Solanum</taxon>
    </lineage>
</organism>
<name>A0A0V0HFR9_SOLCH</name>
<dbReference type="EMBL" id="GEDG01020984">
    <property type="protein sequence ID" value="JAP18681.1"/>
    <property type="molecule type" value="Transcribed_RNA"/>
</dbReference>
<accession>A0A0V0HFR9</accession>
<dbReference type="AlphaFoldDB" id="A0A0V0HFR9"/>
<evidence type="ECO:0000313" key="1">
    <source>
        <dbReference type="EMBL" id="JAP18681.1"/>
    </source>
</evidence>
<reference evidence="1" key="1">
    <citation type="submission" date="2015-12" db="EMBL/GenBank/DDBJ databases">
        <title>Gene expression during late stages of embryo sac development: a critical building block for successful pollen-pistil interactions.</title>
        <authorList>
            <person name="Liu Y."/>
            <person name="Joly V."/>
            <person name="Sabar M."/>
            <person name="Matton D.P."/>
        </authorList>
    </citation>
    <scope>NUCLEOTIDE SEQUENCE</scope>
</reference>
<protein>
    <submittedName>
        <fullName evidence="1">Putative ovule protein</fullName>
    </submittedName>
</protein>
<sequence>MVYNYRNIQQYIVIHKTTTGFWSFLSDQFKTQNLSDKVDSNRNKCTKSGTQNIHMNMFIVVGTWV</sequence>
<proteinExistence type="predicted"/>